<evidence type="ECO:0000313" key="3">
    <source>
        <dbReference type="Proteomes" id="UP000799440"/>
    </source>
</evidence>
<sequence>SFTDIEPYFTLSHCWGQKQPHKLTEVSEGRLRAGIKIEELPRTFQDAATVVRKLGFRYLWIDSLHGAYLNLPADSIICIFQDNIADWSSEAVQMRNVYRYALCNIAATAATDSDVGLFLRRTPSTPRLLPVVPFWGTSSVHQEASETKLHWFRVDIHRPWDTYVTKAPLTLRGWVFQERHLSRRIMHFAPPRVFWECFEGSYDEHYPLNLVSESSYPIDDPQVTIKVILAEPKYDKPLSGELSFQETASLRQYLWQKSIESYSNCRFTKPSDVLIALEGIAQDVAPYLEDRFLAGLWQKRPLEGLCWYNEEPLAHRGERSTPTWSWAT</sequence>
<evidence type="ECO:0000313" key="2">
    <source>
        <dbReference type="EMBL" id="KAF2748561.1"/>
    </source>
</evidence>
<name>A0A6A6VH92_9PLEO</name>
<protein>
    <submittedName>
        <fullName evidence="2">HET-domain-containing protein</fullName>
    </submittedName>
</protein>
<dbReference type="EMBL" id="MU006569">
    <property type="protein sequence ID" value="KAF2748561.1"/>
    <property type="molecule type" value="Genomic_DNA"/>
</dbReference>
<keyword evidence="3" id="KW-1185">Reference proteome</keyword>
<dbReference type="Pfam" id="PF06985">
    <property type="entry name" value="HET"/>
    <property type="match status" value="1"/>
</dbReference>
<feature type="domain" description="Heterokaryon incompatibility" evidence="1">
    <location>
        <begin position="8"/>
        <end position="178"/>
    </location>
</feature>
<dbReference type="PANTHER" id="PTHR33112:SF10">
    <property type="entry name" value="TOL"/>
    <property type="match status" value="1"/>
</dbReference>
<evidence type="ECO:0000259" key="1">
    <source>
        <dbReference type="Pfam" id="PF06985"/>
    </source>
</evidence>
<dbReference type="OrthoDB" id="2958217at2759"/>
<proteinExistence type="predicted"/>
<dbReference type="AlphaFoldDB" id="A0A6A6VH92"/>
<organism evidence="2 3">
    <name type="scientific">Sporormia fimetaria CBS 119925</name>
    <dbReference type="NCBI Taxonomy" id="1340428"/>
    <lineage>
        <taxon>Eukaryota</taxon>
        <taxon>Fungi</taxon>
        <taxon>Dikarya</taxon>
        <taxon>Ascomycota</taxon>
        <taxon>Pezizomycotina</taxon>
        <taxon>Dothideomycetes</taxon>
        <taxon>Pleosporomycetidae</taxon>
        <taxon>Pleosporales</taxon>
        <taxon>Sporormiaceae</taxon>
        <taxon>Sporormia</taxon>
    </lineage>
</organism>
<accession>A0A6A6VH92</accession>
<gene>
    <name evidence="2" type="ORF">M011DRAFT_391194</name>
</gene>
<feature type="non-terminal residue" evidence="2">
    <location>
        <position position="328"/>
    </location>
</feature>
<dbReference type="InterPro" id="IPR010730">
    <property type="entry name" value="HET"/>
</dbReference>
<dbReference type="PANTHER" id="PTHR33112">
    <property type="entry name" value="DOMAIN PROTEIN, PUTATIVE-RELATED"/>
    <property type="match status" value="1"/>
</dbReference>
<feature type="non-terminal residue" evidence="2">
    <location>
        <position position="1"/>
    </location>
</feature>
<dbReference type="Proteomes" id="UP000799440">
    <property type="component" value="Unassembled WGS sequence"/>
</dbReference>
<reference evidence="2" key="1">
    <citation type="journal article" date="2020" name="Stud. Mycol.">
        <title>101 Dothideomycetes genomes: a test case for predicting lifestyles and emergence of pathogens.</title>
        <authorList>
            <person name="Haridas S."/>
            <person name="Albert R."/>
            <person name="Binder M."/>
            <person name="Bloem J."/>
            <person name="Labutti K."/>
            <person name="Salamov A."/>
            <person name="Andreopoulos B."/>
            <person name="Baker S."/>
            <person name="Barry K."/>
            <person name="Bills G."/>
            <person name="Bluhm B."/>
            <person name="Cannon C."/>
            <person name="Castanera R."/>
            <person name="Culley D."/>
            <person name="Daum C."/>
            <person name="Ezra D."/>
            <person name="Gonzalez J."/>
            <person name="Henrissat B."/>
            <person name="Kuo A."/>
            <person name="Liang C."/>
            <person name="Lipzen A."/>
            <person name="Lutzoni F."/>
            <person name="Magnuson J."/>
            <person name="Mondo S."/>
            <person name="Nolan M."/>
            <person name="Ohm R."/>
            <person name="Pangilinan J."/>
            <person name="Park H.-J."/>
            <person name="Ramirez L."/>
            <person name="Alfaro M."/>
            <person name="Sun H."/>
            <person name="Tritt A."/>
            <person name="Yoshinaga Y."/>
            <person name="Zwiers L.-H."/>
            <person name="Turgeon B."/>
            <person name="Goodwin S."/>
            <person name="Spatafora J."/>
            <person name="Crous P."/>
            <person name="Grigoriev I."/>
        </authorList>
    </citation>
    <scope>NUCLEOTIDE SEQUENCE</scope>
    <source>
        <strain evidence="2">CBS 119925</strain>
    </source>
</reference>